<reference evidence="3" key="1">
    <citation type="submission" date="2011-05" db="EMBL/GenBank/DDBJ databases">
        <title>Insights into the evolution of the great apes provided by the gorilla genome.</title>
        <authorList>
            <person name="Scally A."/>
        </authorList>
    </citation>
    <scope>NUCLEOTIDE SEQUENCE [LARGE SCALE GENOMIC DNA]</scope>
</reference>
<feature type="region of interest" description="Disordered" evidence="1">
    <location>
        <begin position="1"/>
        <end position="71"/>
    </location>
</feature>
<gene>
    <name evidence="2" type="primary">EIF4G1</name>
</gene>
<organism evidence="2 3">
    <name type="scientific">Gorilla gorilla gorilla</name>
    <name type="common">Western lowland gorilla</name>
    <dbReference type="NCBI Taxonomy" id="9595"/>
    <lineage>
        <taxon>Eukaryota</taxon>
        <taxon>Metazoa</taxon>
        <taxon>Chordata</taxon>
        <taxon>Craniata</taxon>
        <taxon>Vertebrata</taxon>
        <taxon>Euteleostomi</taxon>
        <taxon>Mammalia</taxon>
        <taxon>Eutheria</taxon>
        <taxon>Euarchontoglires</taxon>
        <taxon>Primates</taxon>
        <taxon>Haplorrhini</taxon>
        <taxon>Catarrhini</taxon>
        <taxon>Hominidae</taxon>
        <taxon>Gorilla</taxon>
    </lineage>
</organism>
<evidence type="ECO:0000313" key="2">
    <source>
        <dbReference type="Ensembl" id="ENSGGOP00000040425.1"/>
    </source>
</evidence>
<reference evidence="2" key="4">
    <citation type="submission" date="2025-09" db="UniProtKB">
        <authorList>
            <consortium name="Ensembl"/>
        </authorList>
    </citation>
    <scope>IDENTIFICATION</scope>
</reference>
<dbReference type="Bgee" id="ENSGGOG00000013919">
    <property type="expression patterns" value="Expressed in testis and 5 other cell types or tissues"/>
</dbReference>
<evidence type="ECO:0000313" key="3">
    <source>
        <dbReference type="Proteomes" id="UP000001519"/>
    </source>
</evidence>
<feature type="compositionally biased region" description="Pro residues" evidence="1">
    <location>
        <begin position="8"/>
        <end position="24"/>
    </location>
</feature>
<dbReference type="Ensembl" id="ENSGGOT00000067381.1">
    <property type="protein sequence ID" value="ENSGGOP00000040425.1"/>
    <property type="gene ID" value="ENSGGOG00000013919.3"/>
</dbReference>
<evidence type="ECO:0000256" key="1">
    <source>
        <dbReference type="SAM" id="MobiDB-lite"/>
    </source>
</evidence>
<feature type="compositionally biased region" description="Polar residues" evidence="1">
    <location>
        <begin position="34"/>
        <end position="48"/>
    </location>
</feature>
<sequence length="71" mass="7400">MNKAPQSTGPPPAPSPGLPQPAFPPGQTAPVVFSTPQATQMNTPSQPRQLAPTIQPKGCSSFPLAWPPPQF</sequence>
<keyword evidence="3" id="KW-1185">Reference proteome</keyword>
<dbReference type="Proteomes" id="UP000001519">
    <property type="component" value="Chromosome 3"/>
</dbReference>
<protein>
    <submittedName>
        <fullName evidence="2">Eukaryotic translation initiation factor 4 gamma 1</fullName>
    </submittedName>
</protein>
<dbReference type="AlphaFoldDB" id="A0A2I2YZQ4"/>
<dbReference type="GeneTree" id="ENSGT00940000154648"/>
<accession>A0A2I2YZQ4</accession>
<proteinExistence type="predicted"/>
<reference evidence="2 3" key="2">
    <citation type="journal article" date="2012" name="Nature">
        <title>Insights into hominid evolution from the gorilla genome sequence.</title>
        <authorList>
            <person name="Scally A."/>
            <person name="Dutheil J.Y."/>
            <person name="Hillier L.W."/>
            <person name="Jordan G.E."/>
            <person name="Goodhead I."/>
            <person name="Herrero J."/>
            <person name="Hobolth A."/>
            <person name="Lappalainen T."/>
            <person name="Mailund T."/>
            <person name="Marques-Bonet T."/>
            <person name="McCarthy S."/>
            <person name="Montgomery S.H."/>
            <person name="Schwalie P.C."/>
            <person name="Tang Y.A."/>
            <person name="Ward M.C."/>
            <person name="Xue Y."/>
            <person name="Yngvadottir B."/>
            <person name="Alkan C."/>
            <person name="Andersen L.N."/>
            <person name="Ayub Q."/>
            <person name="Ball E.V."/>
            <person name="Beal K."/>
            <person name="Bradley B.J."/>
            <person name="Chen Y."/>
            <person name="Clee C.M."/>
            <person name="Fitzgerald S."/>
            <person name="Graves T.A."/>
            <person name="Gu Y."/>
            <person name="Heath P."/>
            <person name="Heger A."/>
            <person name="Karakoc E."/>
            <person name="Kolb-Kokocinski A."/>
            <person name="Laird G.K."/>
            <person name="Lunter G."/>
            <person name="Meader S."/>
            <person name="Mort M."/>
            <person name="Mullikin J.C."/>
            <person name="Munch K."/>
            <person name="O'Connor T.D."/>
            <person name="Phillips A.D."/>
            <person name="Prado-Martinez J."/>
            <person name="Rogers A.S."/>
            <person name="Sajjadian S."/>
            <person name="Schmidt D."/>
            <person name="Shaw K."/>
            <person name="Simpson J.T."/>
            <person name="Stenson P.D."/>
            <person name="Turner D.J."/>
            <person name="Vigilant L."/>
            <person name="Vilella A.J."/>
            <person name="Whitener W."/>
            <person name="Zhu B."/>
            <person name="Cooper D.N."/>
            <person name="de Jong P."/>
            <person name="Dermitzakis E.T."/>
            <person name="Eichler E.E."/>
            <person name="Flicek P."/>
            <person name="Goldman N."/>
            <person name="Mundy N.I."/>
            <person name="Ning Z."/>
            <person name="Odom D.T."/>
            <person name="Ponting C.P."/>
            <person name="Quail M.A."/>
            <person name="Ryder O.A."/>
            <person name="Searle S.M."/>
            <person name="Warren W.C."/>
            <person name="Wilson R.K."/>
            <person name="Schierup M.H."/>
            <person name="Rogers J."/>
            <person name="Tyler-Smith C."/>
            <person name="Durbin R."/>
        </authorList>
    </citation>
    <scope>NUCLEOTIDE SEQUENCE [LARGE SCALE GENOMIC DNA]</scope>
</reference>
<reference evidence="2" key="3">
    <citation type="submission" date="2025-08" db="UniProtKB">
        <authorList>
            <consortium name="Ensembl"/>
        </authorList>
    </citation>
    <scope>IDENTIFICATION</scope>
</reference>
<name>A0A2I2YZQ4_GORGO</name>
<dbReference type="EMBL" id="CABD030025991">
    <property type="status" value="NOT_ANNOTATED_CDS"/>
    <property type="molecule type" value="Genomic_DNA"/>
</dbReference>
<dbReference type="EMBL" id="CABD030025990">
    <property type="status" value="NOT_ANNOTATED_CDS"/>
    <property type="molecule type" value="Genomic_DNA"/>
</dbReference>